<evidence type="ECO:0000313" key="1">
    <source>
        <dbReference type="EMBL" id="MFD2174764.1"/>
    </source>
</evidence>
<dbReference type="RefSeq" id="WP_377390529.1">
    <property type="nucleotide sequence ID" value="NZ_JBHUIX010000011.1"/>
</dbReference>
<dbReference type="Proteomes" id="UP001597413">
    <property type="component" value="Unassembled WGS sequence"/>
</dbReference>
<sequence>MPTKIKLDYPVLPADHEVWMVRPGAGYRLARAFGEASAIAPDVPLLDLPNGVLAKNAQDLDAQVRRGRAWRDWEKDGGRSERGPSRAAGDYRLAVDDGISHTRSKNTVLQILDVIPEGALIFVPGASLGDNALLGTVAAPTADRVPVVRKWGEKQLVFQGRPILNARHVPMRLLPPEITDHRKNRGIVASRISQMGLNSAASIRLYREYYDSFAINGGDAYAQFRGGDAPFPAATLDNLSTLMRYVIEAKVERERAEAEARDVAPIDATRLAALVWSTDRDLLIHARVNSPFGRVTFQSARPAIFAAIAFVALAMLDADAQVINDLANGNARVENVCQETASIAAGARDQADTVGQTLYDFYAIFGAQTCEQVLRVTREAVRASRGGVDAEAER</sequence>
<dbReference type="EMBL" id="JBHUIX010000011">
    <property type="protein sequence ID" value="MFD2174764.1"/>
    <property type="molecule type" value="Genomic_DNA"/>
</dbReference>
<protein>
    <submittedName>
        <fullName evidence="1">Uncharacterized protein</fullName>
    </submittedName>
</protein>
<comment type="caution">
    <text evidence="1">The sequence shown here is derived from an EMBL/GenBank/DDBJ whole genome shotgun (WGS) entry which is preliminary data.</text>
</comment>
<organism evidence="1 2">
    <name type="scientific">Rhodobacter lacus</name>
    <dbReference type="NCBI Taxonomy" id="1641972"/>
    <lineage>
        <taxon>Bacteria</taxon>
        <taxon>Pseudomonadati</taxon>
        <taxon>Pseudomonadota</taxon>
        <taxon>Alphaproteobacteria</taxon>
        <taxon>Rhodobacterales</taxon>
        <taxon>Rhodobacter group</taxon>
        <taxon>Rhodobacter</taxon>
    </lineage>
</organism>
<gene>
    <name evidence="1" type="ORF">ACFSM0_11725</name>
</gene>
<name>A0ABW5AAM2_9RHOB</name>
<reference evidence="2" key="1">
    <citation type="journal article" date="2019" name="Int. J. Syst. Evol. Microbiol.">
        <title>The Global Catalogue of Microorganisms (GCM) 10K type strain sequencing project: providing services to taxonomists for standard genome sequencing and annotation.</title>
        <authorList>
            <consortium name="The Broad Institute Genomics Platform"/>
            <consortium name="The Broad Institute Genome Sequencing Center for Infectious Disease"/>
            <person name="Wu L."/>
            <person name="Ma J."/>
        </authorList>
    </citation>
    <scope>NUCLEOTIDE SEQUENCE [LARGE SCALE GENOMIC DNA]</scope>
    <source>
        <strain evidence="2">CCUG 55131</strain>
    </source>
</reference>
<evidence type="ECO:0000313" key="2">
    <source>
        <dbReference type="Proteomes" id="UP001597413"/>
    </source>
</evidence>
<keyword evidence="2" id="KW-1185">Reference proteome</keyword>
<proteinExistence type="predicted"/>
<accession>A0ABW5AAM2</accession>